<dbReference type="Proteomes" id="UP000273675">
    <property type="component" value="Unassembled WGS sequence"/>
</dbReference>
<dbReference type="Gene3D" id="1.10.260.40">
    <property type="entry name" value="lambda repressor-like DNA-binding domains"/>
    <property type="match status" value="1"/>
</dbReference>
<dbReference type="CDD" id="cd00093">
    <property type="entry name" value="HTH_XRE"/>
    <property type="match status" value="1"/>
</dbReference>
<dbReference type="SUPFAM" id="SSF47413">
    <property type="entry name" value="lambda repressor-like DNA-binding domains"/>
    <property type="match status" value="1"/>
</dbReference>
<dbReference type="PROSITE" id="PS50943">
    <property type="entry name" value="HTH_CROC1"/>
    <property type="match status" value="1"/>
</dbReference>
<reference evidence="3 4" key="1">
    <citation type="submission" date="2018-10" db="EMBL/GenBank/DDBJ databases">
        <title>Genomic Encyclopedia of Type Strains, Phase IV (KMG-IV): sequencing the most valuable type-strain genomes for metagenomic binning, comparative biology and taxonomic classification.</title>
        <authorList>
            <person name="Goeker M."/>
        </authorList>
    </citation>
    <scope>NUCLEOTIDE SEQUENCE [LARGE SCALE GENOMIC DNA]</scope>
    <source>
        <strain evidence="3 4">DSM 4734</strain>
    </source>
</reference>
<dbReference type="SMART" id="SM00530">
    <property type="entry name" value="HTH_XRE"/>
    <property type="match status" value="1"/>
</dbReference>
<dbReference type="GO" id="GO:0003677">
    <property type="term" value="F:DNA binding"/>
    <property type="evidence" value="ECO:0007669"/>
    <property type="project" value="UniProtKB-KW"/>
</dbReference>
<protein>
    <submittedName>
        <fullName evidence="3">Putative transcriptional regulator</fullName>
    </submittedName>
</protein>
<dbReference type="InterPro" id="IPR010982">
    <property type="entry name" value="Lambda_DNA-bd_dom_sf"/>
</dbReference>
<dbReference type="PANTHER" id="PTHR46558">
    <property type="entry name" value="TRACRIPTIONAL REGULATORY PROTEIN-RELATED-RELATED"/>
    <property type="match status" value="1"/>
</dbReference>
<dbReference type="InterPro" id="IPR001387">
    <property type="entry name" value="Cro/C1-type_HTH"/>
</dbReference>
<dbReference type="PANTHER" id="PTHR46558:SF11">
    <property type="entry name" value="HTH-TYPE TRANSCRIPTIONAL REGULATOR XRE"/>
    <property type="match status" value="1"/>
</dbReference>
<dbReference type="EMBL" id="RBIM01000004">
    <property type="protein sequence ID" value="RKQ96595.1"/>
    <property type="molecule type" value="Genomic_DNA"/>
</dbReference>
<evidence type="ECO:0000313" key="3">
    <source>
        <dbReference type="EMBL" id="RKQ96595.1"/>
    </source>
</evidence>
<evidence type="ECO:0000256" key="1">
    <source>
        <dbReference type="ARBA" id="ARBA00023125"/>
    </source>
</evidence>
<evidence type="ECO:0000259" key="2">
    <source>
        <dbReference type="PROSITE" id="PS50943"/>
    </source>
</evidence>
<sequence>MTSELANRLKELRAREGLTQAELAERVGVTRKTINTVENRVFVPSTILALKLAAALEVAVEDVFQLDG</sequence>
<dbReference type="AlphaFoldDB" id="A0A495D3V7"/>
<accession>A0A495D3V7</accession>
<dbReference type="OrthoDB" id="3034420at2"/>
<dbReference type="Pfam" id="PF01381">
    <property type="entry name" value="HTH_3"/>
    <property type="match status" value="1"/>
</dbReference>
<comment type="caution">
    <text evidence="3">The sequence shown here is derived from an EMBL/GenBank/DDBJ whole genome shotgun (WGS) entry which is preliminary data.</text>
</comment>
<evidence type="ECO:0000313" key="4">
    <source>
        <dbReference type="Proteomes" id="UP000273675"/>
    </source>
</evidence>
<feature type="domain" description="HTH cro/C1-type" evidence="2">
    <location>
        <begin position="9"/>
        <end position="63"/>
    </location>
</feature>
<dbReference type="RefSeq" id="WP_121211141.1">
    <property type="nucleotide sequence ID" value="NZ_RBIM01000004.1"/>
</dbReference>
<keyword evidence="1" id="KW-0238">DNA-binding</keyword>
<organism evidence="3 4">
    <name type="scientific">Maricaulis maris</name>
    <dbReference type="NCBI Taxonomy" id="74318"/>
    <lineage>
        <taxon>Bacteria</taxon>
        <taxon>Pseudomonadati</taxon>
        <taxon>Pseudomonadota</taxon>
        <taxon>Alphaproteobacteria</taxon>
        <taxon>Maricaulales</taxon>
        <taxon>Maricaulaceae</taxon>
        <taxon>Maricaulis</taxon>
    </lineage>
</organism>
<name>A0A495D3V7_9PROT</name>
<gene>
    <name evidence="3" type="ORF">C7435_1927</name>
</gene>
<proteinExistence type="predicted"/>